<dbReference type="Proteomes" id="UP000321570">
    <property type="component" value="Unassembled WGS sequence"/>
</dbReference>
<protein>
    <submittedName>
        <fullName evidence="1">Uncharacterized protein</fullName>
    </submittedName>
</protein>
<accession>A0A564Y8D5</accession>
<evidence type="ECO:0000313" key="2">
    <source>
        <dbReference type="Proteomes" id="UP000321570"/>
    </source>
</evidence>
<reference evidence="1 2" key="1">
    <citation type="submission" date="2019-07" db="EMBL/GenBank/DDBJ databases">
        <authorList>
            <person name="Jastrzebski P J."/>
            <person name="Paukszto L."/>
            <person name="Jastrzebski P J."/>
        </authorList>
    </citation>
    <scope>NUCLEOTIDE SEQUENCE [LARGE SCALE GENOMIC DNA]</scope>
    <source>
        <strain evidence="1 2">WMS-il1</strain>
    </source>
</reference>
<name>A0A564Y8D5_HYMDI</name>
<gene>
    <name evidence="1" type="ORF">WMSIL1_LOCUS3737</name>
</gene>
<proteinExistence type="predicted"/>
<sequence>MTHNPYLPFLDAPIDFPLFYNRLVSYKKHFCAHVLALTYPSDSYKVIFVFRTKTTQTCQLPAPTLPVRLLSSSA</sequence>
<keyword evidence="2" id="KW-1185">Reference proteome</keyword>
<feature type="non-terminal residue" evidence="1">
    <location>
        <position position="74"/>
    </location>
</feature>
<dbReference type="EMBL" id="CABIJS010000111">
    <property type="protein sequence ID" value="VUZ43530.1"/>
    <property type="molecule type" value="Genomic_DNA"/>
</dbReference>
<dbReference type="AlphaFoldDB" id="A0A564Y8D5"/>
<evidence type="ECO:0000313" key="1">
    <source>
        <dbReference type="EMBL" id="VUZ43530.1"/>
    </source>
</evidence>
<organism evidence="1 2">
    <name type="scientific">Hymenolepis diminuta</name>
    <name type="common">Rat tapeworm</name>
    <dbReference type="NCBI Taxonomy" id="6216"/>
    <lineage>
        <taxon>Eukaryota</taxon>
        <taxon>Metazoa</taxon>
        <taxon>Spiralia</taxon>
        <taxon>Lophotrochozoa</taxon>
        <taxon>Platyhelminthes</taxon>
        <taxon>Cestoda</taxon>
        <taxon>Eucestoda</taxon>
        <taxon>Cyclophyllidea</taxon>
        <taxon>Hymenolepididae</taxon>
        <taxon>Hymenolepis</taxon>
    </lineage>
</organism>